<reference evidence="1 2" key="1">
    <citation type="submission" date="2017-12" db="EMBL/GenBank/DDBJ databases">
        <title>Hemimetabolous genomes reveal molecular basis of termite eusociality.</title>
        <authorList>
            <person name="Harrison M.C."/>
            <person name="Jongepier E."/>
            <person name="Robertson H.M."/>
            <person name="Arning N."/>
            <person name="Bitard-Feildel T."/>
            <person name="Chao H."/>
            <person name="Childers C.P."/>
            <person name="Dinh H."/>
            <person name="Doddapaneni H."/>
            <person name="Dugan S."/>
            <person name="Gowin J."/>
            <person name="Greiner C."/>
            <person name="Han Y."/>
            <person name="Hu H."/>
            <person name="Hughes D.S.T."/>
            <person name="Huylmans A.-K."/>
            <person name="Kemena C."/>
            <person name="Kremer L.P.M."/>
            <person name="Lee S.L."/>
            <person name="Lopez-Ezquerra A."/>
            <person name="Mallet L."/>
            <person name="Monroy-Kuhn J.M."/>
            <person name="Moser A."/>
            <person name="Murali S.C."/>
            <person name="Muzny D.M."/>
            <person name="Otani S."/>
            <person name="Piulachs M.-D."/>
            <person name="Poelchau M."/>
            <person name="Qu J."/>
            <person name="Schaub F."/>
            <person name="Wada-Katsumata A."/>
            <person name="Worley K.C."/>
            <person name="Xie Q."/>
            <person name="Ylla G."/>
            <person name="Poulsen M."/>
            <person name="Gibbs R.A."/>
            <person name="Schal C."/>
            <person name="Richards S."/>
            <person name="Belles X."/>
            <person name="Korb J."/>
            <person name="Bornberg-Bauer E."/>
        </authorList>
    </citation>
    <scope>NUCLEOTIDE SEQUENCE [LARGE SCALE GENOMIC DNA]</scope>
    <source>
        <tissue evidence="1">Whole body</tissue>
    </source>
</reference>
<accession>A0A2J7PLE7</accession>
<dbReference type="AlphaFoldDB" id="A0A2J7PLE7"/>
<dbReference type="GO" id="GO:0005654">
    <property type="term" value="C:nucleoplasm"/>
    <property type="evidence" value="ECO:0007669"/>
    <property type="project" value="TreeGrafter"/>
</dbReference>
<name>A0A2J7PLE7_9NEOP</name>
<dbReference type="InParanoid" id="A0A2J7PLE7"/>
<comment type="caution">
    <text evidence="1">The sequence shown here is derived from an EMBL/GenBank/DDBJ whole genome shotgun (WGS) entry which is preliminary data.</text>
</comment>
<dbReference type="InterPro" id="IPR040235">
    <property type="entry name" value="Nicolin-1"/>
</dbReference>
<organism evidence="1 2">
    <name type="scientific">Cryptotermes secundus</name>
    <dbReference type="NCBI Taxonomy" id="105785"/>
    <lineage>
        <taxon>Eukaryota</taxon>
        <taxon>Metazoa</taxon>
        <taxon>Ecdysozoa</taxon>
        <taxon>Arthropoda</taxon>
        <taxon>Hexapoda</taxon>
        <taxon>Insecta</taxon>
        <taxon>Pterygota</taxon>
        <taxon>Neoptera</taxon>
        <taxon>Polyneoptera</taxon>
        <taxon>Dictyoptera</taxon>
        <taxon>Blattodea</taxon>
        <taxon>Blattoidea</taxon>
        <taxon>Termitoidae</taxon>
        <taxon>Kalotermitidae</taxon>
        <taxon>Cryptotermitinae</taxon>
        <taxon>Cryptotermes</taxon>
    </lineage>
</organism>
<evidence type="ECO:0000313" key="2">
    <source>
        <dbReference type="Proteomes" id="UP000235965"/>
    </source>
</evidence>
<keyword evidence="2" id="KW-1185">Reference proteome</keyword>
<dbReference type="PANTHER" id="PTHR31239">
    <property type="entry name" value="NICOLIN 1"/>
    <property type="match status" value="1"/>
</dbReference>
<protein>
    <submittedName>
        <fullName evidence="1">Uncharacterized protein</fullName>
    </submittedName>
</protein>
<dbReference type="PANTHER" id="PTHR31239:SF2">
    <property type="entry name" value="NICOLIN-1"/>
    <property type="match status" value="1"/>
</dbReference>
<dbReference type="EMBL" id="NEVH01024426">
    <property type="protein sequence ID" value="PNF17156.1"/>
    <property type="molecule type" value="Genomic_DNA"/>
</dbReference>
<dbReference type="OrthoDB" id="73161at2759"/>
<evidence type="ECO:0000313" key="1">
    <source>
        <dbReference type="EMBL" id="PNF17156.1"/>
    </source>
</evidence>
<gene>
    <name evidence="1" type="ORF">B7P43_G09088</name>
</gene>
<dbReference type="STRING" id="105785.A0A2J7PLE7"/>
<dbReference type="Proteomes" id="UP000235965">
    <property type="component" value="Unassembled WGS sequence"/>
</dbReference>
<sequence>MSTPGALSRQSGSETVEFSVKGPVAVSLDEDEATSPGCSVLDLQFSTPSEVGELVFRNYYTAWLTVLARFDSANSLAQTQGHRSTSHNAGTEHGKLFVPTSKGNTGSMKLAEQVGGWVVAVPRRVLMPSPHLENGSHDFISISATESQIEWKNLLTLRLVLRQPSPIWRTFHVEELNVYHNLPRRVPRPLQHSHRIADLVQCQVPVLI</sequence>
<proteinExistence type="predicted"/>